<dbReference type="Proteomes" id="UP000646738">
    <property type="component" value="Unassembled WGS sequence"/>
</dbReference>
<accession>A0ABQ3R9T9</accession>
<dbReference type="Gene3D" id="3.40.50.1820">
    <property type="entry name" value="alpha/beta hydrolase"/>
    <property type="match status" value="1"/>
</dbReference>
<dbReference type="InterPro" id="IPR029058">
    <property type="entry name" value="AB_hydrolase_fold"/>
</dbReference>
<dbReference type="InterPro" id="IPR013094">
    <property type="entry name" value="AB_hydrolase_3"/>
</dbReference>
<organism evidence="3 4">
    <name type="scientific">Streptomyces rubradiris</name>
    <name type="common">Streptomyces achromogenes subsp. rubradiris</name>
    <dbReference type="NCBI Taxonomy" id="285531"/>
    <lineage>
        <taxon>Bacteria</taxon>
        <taxon>Bacillati</taxon>
        <taxon>Actinomycetota</taxon>
        <taxon>Actinomycetes</taxon>
        <taxon>Kitasatosporales</taxon>
        <taxon>Streptomycetaceae</taxon>
        <taxon>Streptomyces</taxon>
    </lineage>
</organism>
<dbReference type="SUPFAM" id="SSF53474">
    <property type="entry name" value="alpha/beta-Hydrolases"/>
    <property type="match status" value="1"/>
</dbReference>
<keyword evidence="4" id="KW-1185">Reference proteome</keyword>
<reference evidence="4" key="1">
    <citation type="submission" date="2023-07" db="EMBL/GenBank/DDBJ databases">
        <title>Whole genome shotgun sequence of Streptomyces achromogenes subsp. rubradiris NBRC 14000.</title>
        <authorList>
            <person name="Komaki H."/>
            <person name="Tamura T."/>
        </authorList>
    </citation>
    <scope>NUCLEOTIDE SEQUENCE [LARGE SCALE GENOMIC DNA]</scope>
    <source>
        <strain evidence="4">NBRC 14000</strain>
    </source>
</reference>
<keyword evidence="1" id="KW-0378">Hydrolase</keyword>
<evidence type="ECO:0000256" key="1">
    <source>
        <dbReference type="ARBA" id="ARBA00022801"/>
    </source>
</evidence>
<dbReference type="Pfam" id="PF07859">
    <property type="entry name" value="Abhydrolase_3"/>
    <property type="match status" value="1"/>
</dbReference>
<evidence type="ECO:0000313" key="3">
    <source>
        <dbReference type="EMBL" id="GHI52619.1"/>
    </source>
</evidence>
<name>A0ABQ3R9T9_STRRR</name>
<proteinExistence type="predicted"/>
<sequence>MGSLETEHSQCVWFASRANVVVVSVEYRLASENPFPAGPEDCYAALRWLADHSDELGVDPARLGVAGCSAGGALAASVALMARDRKGPGLALQLLTCPVIDDRMDTPSARSFHGTPVWSTPQSESMWRHCLGEGRERRETSPYAAPNRADDLSGLPAARIVTAQYDPLRDEGIRYGLRLMEADVPVTLHQWAGAFPIFDPFGTESGQRWIDEQVLAVREALGG</sequence>
<protein>
    <recommendedName>
        <fullName evidence="2">Alpha/beta hydrolase fold-3 domain-containing protein</fullName>
    </recommendedName>
</protein>
<evidence type="ECO:0000313" key="4">
    <source>
        <dbReference type="Proteomes" id="UP000646738"/>
    </source>
</evidence>
<evidence type="ECO:0000259" key="2">
    <source>
        <dbReference type="Pfam" id="PF07859"/>
    </source>
</evidence>
<dbReference type="PANTHER" id="PTHR48081">
    <property type="entry name" value="AB HYDROLASE SUPERFAMILY PROTEIN C4A8.06C"/>
    <property type="match status" value="1"/>
</dbReference>
<gene>
    <name evidence="3" type="ORF">Srubr_24650</name>
</gene>
<dbReference type="InterPro" id="IPR050300">
    <property type="entry name" value="GDXG_lipolytic_enzyme"/>
</dbReference>
<dbReference type="EMBL" id="BNEA01000007">
    <property type="protein sequence ID" value="GHI52619.1"/>
    <property type="molecule type" value="Genomic_DNA"/>
</dbReference>
<comment type="caution">
    <text evidence="3">The sequence shown here is derived from an EMBL/GenBank/DDBJ whole genome shotgun (WGS) entry which is preliminary data.</text>
</comment>
<dbReference type="PANTHER" id="PTHR48081:SF8">
    <property type="entry name" value="ALPHA_BETA HYDROLASE FOLD-3 DOMAIN-CONTAINING PROTEIN-RELATED"/>
    <property type="match status" value="1"/>
</dbReference>
<feature type="domain" description="Alpha/beta hydrolase fold-3" evidence="2">
    <location>
        <begin position="1"/>
        <end position="194"/>
    </location>
</feature>